<evidence type="ECO:0000313" key="5">
    <source>
        <dbReference type="Proteomes" id="UP000199318"/>
    </source>
</evidence>
<sequence length="150" mass="17130">MSKETLKQKFFAHRDVTNELASMINQDRYSFKPAETSMDAETLIKHIMKSANIFIAFAAGKQPLDLGEKEQAVNLAEYAQTYTDETIALFDELSEDGLDELIDMTEIFGAKIPAHQVIELAIDHEIHHKGNLFVYLRMMGYDDLPLYVRT</sequence>
<dbReference type="RefSeq" id="WP_093074573.1">
    <property type="nucleotide sequence ID" value="NZ_FOGV01000031.1"/>
</dbReference>
<feature type="binding site" evidence="3">
    <location>
        <position position="46"/>
    </location>
    <ligand>
        <name>a divalent metal cation</name>
        <dbReference type="ChEBI" id="CHEBI:60240"/>
    </ligand>
</feature>
<feature type="binding site" evidence="3">
    <location>
        <position position="124"/>
    </location>
    <ligand>
        <name>a divalent metal cation</name>
        <dbReference type="ChEBI" id="CHEBI:60240"/>
    </ligand>
</feature>
<evidence type="ECO:0000256" key="2">
    <source>
        <dbReference type="ARBA" id="ARBA00022723"/>
    </source>
</evidence>
<keyword evidence="5" id="KW-1185">Reference proteome</keyword>
<dbReference type="Pfam" id="PF05163">
    <property type="entry name" value="DinB"/>
    <property type="match status" value="1"/>
</dbReference>
<dbReference type="InterPro" id="IPR007837">
    <property type="entry name" value="DinB"/>
</dbReference>
<dbReference type="InterPro" id="IPR034660">
    <property type="entry name" value="DinB/YfiT-like"/>
</dbReference>
<evidence type="ECO:0000313" key="4">
    <source>
        <dbReference type="EMBL" id="SES31018.1"/>
    </source>
</evidence>
<evidence type="ECO:0000256" key="1">
    <source>
        <dbReference type="ARBA" id="ARBA00008635"/>
    </source>
</evidence>
<dbReference type="AlphaFoldDB" id="A0A1H9WAS5"/>
<dbReference type="EMBL" id="FOGV01000031">
    <property type="protein sequence ID" value="SES31018.1"/>
    <property type="molecule type" value="Genomic_DNA"/>
</dbReference>
<dbReference type="Proteomes" id="UP000199318">
    <property type="component" value="Unassembled WGS sequence"/>
</dbReference>
<dbReference type="Gene3D" id="1.20.120.450">
    <property type="entry name" value="dinb family like domain"/>
    <property type="match status" value="1"/>
</dbReference>
<keyword evidence="2 3" id="KW-0479">Metal-binding</keyword>
<comment type="caution">
    <text evidence="4">The sequence shown here is derived from an EMBL/GenBank/DDBJ whole genome shotgun (WGS) entry which is preliminary data.</text>
</comment>
<accession>A0A1H9WAS5</accession>
<proteinExistence type="inferred from homology"/>
<dbReference type="SUPFAM" id="SSF109854">
    <property type="entry name" value="DinB/YfiT-like putative metalloenzymes"/>
    <property type="match status" value="1"/>
</dbReference>
<name>A0A1H9WAS5_9BACI</name>
<feature type="binding site" evidence="3">
    <location>
        <position position="128"/>
    </location>
    <ligand>
        <name>a divalent metal cation</name>
        <dbReference type="ChEBI" id="CHEBI:60240"/>
    </ligand>
</feature>
<evidence type="ECO:0000256" key="3">
    <source>
        <dbReference type="PIRSR" id="PIRSR607837-1"/>
    </source>
</evidence>
<dbReference type="OrthoDB" id="119432at2"/>
<gene>
    <name evidence="4" type="ORF">SAMN05444126_13115</name>
</gene>
<dbReference type="STRING" id="1464123.SAMN05444126_13115"/>
<dbReference type="GO" id="GO:0046872">
    <property type="term" value="F:metal ion binding"/>
    <property type="evidence" value="ECO:0007669"/>
    <property type="project" value="UniProtKB-KW"/>
</dbReference>
<organism evidence="4 5">
    <name type="scientific">Salisediminibacterium halotolerans</name>
    <dbReference type="NCBI Taxonomy" id="517425"/>
    <lineage>
        <taxon>Bacteria</taxon>
        <taxon>Bacillati</taxon>
        <taxon>Bacillota</taxon>
        <taxon>Bacilli</taxon>
        <taxon>Bacillales</taxon>
        <taxon>Bacillaceae</taxon>
        <taxon>Salisediminibacterium</taxon>
    </lineage>
</organism>
<reference evidence="5" key="1">
    <citation type="submission" date="2016-10" db="EMBL/GenBank/DDBJ databases">
        <authorList>
            <person name="de Groot N.N."/>
        </authorList>
    </citation>
    <scope>NUCLEOTIDE SEQUENCE [LARGE SCALE GENOMIC DNA]</scope>
    <source>
        <strain evidence="5">10nlg</strain>
    </source>
</reference>
<protein>
    <submittedName>
        <fullName evidence="4">Uncharacterized damage-inducible protein DinB (Forms a four-helix bundle)</fullName>
    </submittedName>
</protein>
<comment type="similarity">
    <text evidence="1">Belongs to the DinB family.</text>
</comment>